<dbReference type="AlphaFoldDB" id="A0A2S0MRF0"/>
<dbReference type="InterPro" id="IPR000182">
    <property type="entry name" value="GNAT_dom"/>
</dbReference>
<evidence type="ECO:0000313" key="2">
    <source>
        <dbReference type="EMBL" id="AVO38468.1"/>
    </source>
</evidence>
<dbReference type="SUPFAM" id="SSF55729">
    <property type="entry name" value="Acyl-CoA N-acyltransferases (Nat)"/>
    <property type="match status" value="1"/>
</dbReference>
<evidence type="ECO:0000259" key="1">
    <source>
        <dbReference type="PROSITE" id="PS51186"/>
    </source>
</evidence>
<dbReference type="InterPro" id="IPR016181">
    <property type="entry name" value="Acyl_CoA_acyltransferase"/>
</dbReference>
<keyword evidence="3" id="KW-1185">Reference proteome</keyword>
<proteinExistence type="predicted"/>
<keyword evidence="2" id="KW-0808">Transferase</keyword>
<dbReference type="GO" id="GO:0016747">
    <property type="term" value="F:acyltransferase activity, transferring groups other than amino-acyl groups"/>
    <property type="evidence" value="ECO:0007669"/>
    <property type="project" value="InterPro"/>
</dbReference>
<accession>A0A2S0MRF0</accession>
<dbReference type="EMBL" id="CP027665">
    <property type="protein sequence ID" value="AVO38468.1"/>
    <property type="molecule type" value="Genomic_DNA"/>
</dbReference>
<sequence>MEATLPRNAEALWTLTVRAADALLRDAFPDGTEADLVQDLRAARDLAWETVQPGEDGATAIGYAALSWMVAPQGWLCLAPMAAAPGMQGRGIGTELVARALAWATEKDAHVVVLGDPGWYGARGFSLDRAARLNSPYPISHTLLAGPGTDAPEQALIYPPAFSAPA</sequence>
<dbReference type="Pfam" id="PF00583">
    <property type="entry name" value="Acetyltransf_1"/>
    <property type="match status" value="1"/>
</dbReference>
<feature type="domain" description="N-acetyltransferase" evidence="1">
    <location>
        <begin position="15"/>
        <end position="149"/>
    </location>
</feature>
<dbReference type="KEGG" id="thas:C6Y53_12750"/>
<dbReference type="CDD" id="cd04301">
    <property type="entry name" value="NAT_SF"/>
    <property type="match status" value="1"/>
</dbReference>
<protein>
    <submittedName>
        <fullName evidence="2">N-acetyltransferase</fullName>
    </submittedName>
</protein>
<name>A0A2S0MRF0_9RHOB</name>
<dbReference type="PROSITE" id="PS51186">
    <property type="entry name" value="GNAT"/>
    <property type="match status" value="1"/>
</dbReference>
<evidence type="ECO:0000313" key="3">
    <source>
        <dbReference type="Proteomes" id="UP000237655"/>
    </source>
</evidence>
<organism evidence="2 3">
    <name type="scientific">Pukyongiella litopenaei</name>
    <dbReference type="NCBI Taxonomy" id="2605946"/>
    <lineage>
        <taxon>Bacteria</taxon>
        <taxon>Pseudomonadati</taxon>
        <taxon>Pseudomonadota</taxon>
        <taxon>Alphaproteobacteria</taxon>
        <taxon>Rhodobacterales</taxon>
        <taxon>Paracoccaceae</taxon>
        <taxon>Pukyongiella</taxon>
    </lineage>
</organism>
<dbReference type="Proteomes" id="UP000237655">
    <property type="component" value="Chromosome"/>
</dbReference>
<reference evidence="3" key="1">
    <citation type="submission" date="2018-03" db="EMBL/GenBank/DDBJ databases">
        <title>Genomic analysis of the strain SH-1 isolated from shrimp intestine.</title>
        <authorList>
            <person name="Kim Y.-S."/>
            <person name="Kim S.-E."/>
            <person name="Kim K.-H."/>
        </authorList>
    </citation>
    <scope>NUCLEOTIDE SEQUENCE [LARGE SCALE GENOMIC DNA]</scope>
    <source>
        <strain evidence="3">SH-1</strain>
    </source>
</reference>
<dbReference type="Gene3D" id="3.40.630.30">
    <property type="match status" value="1"/>
</dbReference>
<gene>
    <name evidence="2" type="ORF">C6Y53_12750</name>
</gene>